<evidence type="ECO:0000256" key="1">
    <source>
        <dbReference type="SAM" id="SignalP"/>
    </source>
</evidence>
<feature type="domain" description="Flagellar assembly protein T C-terminal" evidence="2">
    <location>
        <begin position="299"/>
        <end position="374"/>
    </location>
</feature>
<dbReference type="Pfam" id="PF16539">
    <property type="entry name" value="FlgT_M"/>
    <property type="match status" value="1"/>
</dbReference>
<evidence type="ECO:0000313" key="6">
    <source>
        <dbReference type="Proteomes" id="UP000032427"/>
    </source>
</evidence>
<reference evidence="6" key="1">
    <citation type="submission" date="2014-09" db="EMBL/GenBank/DDBJ databases">
        <authorList>
            <person name="Hjerde E."/>
        </authorList>
    </citation>
    <scope>NUCLEOTIDE SEQUENCE [LARGE SCALE GENOMIC DNA]</scope>
    <source>
        <strain evidence="6">06/09/139</strain>
    </source>
</reference>
<keyword evidence="1" id="KW-0732">Signal</keyword>
<dbReference type="PATRIC" id="fig|80852.17.peg.2071"/>
<feature type="signal peptide" evidence="1">
    <location>
        <begin position="1"/>
        <end position="22"/>
    </location>
</feature>
<protein>
    <submittedName>
        <fullName evidence="5">Putative exported protein</fullName>
    </submittedName>
</protein>
<gene>
    <name evidence="5" type="ORF">AWOD_I_2003</name>
</gene>
<evidence type="ECO:0000259" key="4">
    <source>
        <dbReference type="Pfam" id="PF16548"/>
    </source>
</evidence>
<feature type="chain" id="PRO_5001857650" evidence="1">
    <location>
        <begin position="23"/>
        <end position="378"/>
    </location>
</feature>
<dbReference type="OrthoDB" id="8778507at2"/>
<evidence type="ECO:0000259" key="2">
    <source>
        <dbReference type="Pfam" id="PF16538"/>
    </source>
</evidence>
<dbReference type="InterPro" id="IPR032370">
    <property type="entry name" value="FlgT_N"/>
</dbReference>
<dbReference type="STRING" id="80852.AWOD_I_2003"/>
<evidence type="ECO:0000259" key="3">
    <source>
        <dbReference type="Pfam" id="PF16539"/>
    </source>
</evidence>
<sequence>MKKILFLITSILTITYTQVANAEWFEVTGSASVLTSKNAARTHALEDAAYQAMLFSGADISRLKDLKVFLENDEKRYQFSGSEIRSIEVVKEKKRNGKLYITARIDIYPSANSCHIGQYKKTFMTSEISIDAPQQAVMGKVYKLGEDLSTVFSRQLDKESQSFISVGNTNVRLDQRQPEVAKMIAEDHGAQYIFSGNITDLSATIEKNLLKKDTINRQFAIEVSVLDGKTGQTIYNNNYREVAQWDFPKTSEVDTQSARFWTSAYGEMVLRINRNMMLDLENQFACKMTLPQVVSISKNNITMDLGRIHGVQKGDKLELWHTGSFIDQNGLPRNKVAKTKITLTVDRVYEQNSELLINQPQLINSIQIGDVMHKTIIQ</sequence>
<dbReference type="Gene3D" id="2.40.10.410">
    <property type="entry name" value="FlgT, C-terminal domain"/>
    <property type="match status" value="1"/>
</dbReference>
<feature type="domain" description="Flagellar assembly protein T middle" evidence="3">
    <location>
        <begin position="113"/>
        <end position="255"/>
    </location>
</feature>
<dbReference type="InterPro" id="IPR038180">
    <property type="entry name" value="FlgT_N_sf"/>
</dbReference>
<proteinExistence type="predicted"/>
<dbReference type="InterPro" id="IPR032388">
    <property type="entry name" value="FlgT_C"/>
</dbReference>
<dbReference type="InterPro" id="IPR032386">
    <property type="entry name" value="FlgT_M"/>
</dbReference>
<dbReference type="Gene3D" id="3.40.50.10610">
    <property type="entry name" value="ABC-type transport auxiliary lipoprotein component"/>
    <property type="match status" value="1"/>
</dbReference>
<dbReference type="KEGG" id="awd:AWOD_I_2003"/>
<evidence type="ECO:0000313" key="5">
    <source>
        <dbReference type="EMBL" id="CED72068.1"/>
    </source>
</evidence>
<dbReference type="EMBL" id="LN554846">
    <property type="protein sequence ID" value="CED72068.1"/>
    <property type="molecule type" value="Genomic_DNA"/>
</dbReference>
<dbReference type="InterPro" id="IPR038165">
    <property type="entry name" value="FlgT_C_sf"/>
</dbReference>
<dbReference type="HOGENOM" id="CLU_057852_0_0_6"/>
<accession>A0A090IRU6</accession>
<name>A0A090IRU6_9GAMM</name>
<dbReference type="Pfam" id="PF16538">
    <property type="entry name" value="FlgT_C"/>
    <property type="match status" value="1"/>
</dbReference>
<organism evidence="5 6">
    <name type="scientific">Aliivibrio wodanis</name>
    <dbReference type="NCBI Taxonomy" id="80852"/>
    <lineage>
        <taxon>Bacteria</taxon>
        <taxon>Pseudomonadati</taxon>
        <taxon>Pseudomonadota</taxon>
        <taxon>Gammaproteobacteria</taxon>
        <taxon>Vibrionales</taxon>
        <taxon>Vibrionaceae</taxon>
        <taxon>Aliivibrio</taxon>
    </lineage>
</organism>
<dbReference type="AlphaFoldDB" id="A0A090IRU6"/>
<dbReference type="GeneID" id="28541580"/>
<dbReference type="Pfam" id="PF16548">
    <property type="entry name" value="FlgT_N"/>
    <property type="match status" value="1"/>
</dbReference>
<keyword evidence="6" id="KW-1185">Reference proteome</keyword>
<dbReference type="Gene3D" id="3.30.1660.40">
    <property type="entry name" value="FlgT, N-terminal domain"/>
    <property type="match status" value="1"/>
</dbReference>
<feature type="domain" description="Flagellar assembly protein T N-terminal" evidence="4">
    <location>
        <begin position="23"/>
        <end position="109"/>
    </location>
</feature>
<dbReference type="Proteomes" id="UP000032427">
    <property type="component" value="Chromosome 1"/>
</dbReference>